<gene>
    <name evidence="1" type="ORF">GLOINDRAFT_21547</name>
</gene>
<proteinExistence type="predicted"/>
<reference evidence="1" key="1">
    <citation type="submission" date="2013-07" db="EMBL/GenBank/DDBJ databases">
        <title>The genome of an arbuscular mycorrhizal fungus provides insights into the evolution of the oldest plant symbiosis.</title>
        <authorList>
            <consortium name="DOE Joint Genome Institute"/>
            <person name="Tisserant E."/>
            <person name="Malbreil M."/>
            <person name="Kuo A."/>
            <person name="Kohler A."/>
            <person name="Symeonidi A."/>
            <person name="Balestrini R."/>
            <person name="Charron P."/>
            <person name="Duensing N."/>
            <person name="Frei-dit-Frey N."/>
            <person name="Gianinazzi-Pearson V."/>
            <person name="Gilbert B."/>
            <person name="Handa Y."/>
            <person name="Hijri M."/>
            <person name="Kaul R."/>
            <person name="Kawaguchi M."/>
            <person name="Krajinski F."/>
            <person name="Lammers P."/>
            <person name="Lapierre D."/>
            <person name="Masclaux F.G."/>
            <person name="Murat C."/>
            <person name="Morin E."/>
            <person name="Ndikumana S."/>
            <person name="Pagni M."/>
            <person name="Petitpierre D."/>
            <person name="Requena N."/>
            <person name="Rosikiewicz P."/>
            <person name="Riley R."/>
            <person name="Saito K."/>
            <person name="San Clemente H."/>
            <person name="Shapiro H."/>
            <person name="van Tuinen D."/>
            <person name="Becard G."/>
            <person name="Bonfante P."/>
            <person name="Paszkowski U."/>
            <person name="Shachar-Hill Y."/>
            <person name="Young J.P."/>
            <person name="Sanders I.R."/>
            <person name="Henrissat B."/>
            <person name="Rensing S.A."/>
            <person name="Grigoriev I.V."/>
            <person name="Corradi N."/>
            <person name="Roux C."/>
            <person name="Martin F."/>
        </authorList>
    </citation>
    <scope>NUCLEOTIDE SEQUENCE</scope>
    <source>
        <strain evidence="1">DAOM 197198</strain>
    </source>
</reference>
<dbReference type="EMBL" id="KI279962">
    <property type="protein sequence ID" value="ESA17662.1"/>
    <property type="molecule type" value="Genomic_DNA"/>
</dbReference>
<dbReference type="HOGENOM" id="CLU_3125732_0_0_1"/>
<evidence type="ECO:0000313" key="1">
    <source>
        <dbReference type="EMBL" id="ESA17662.1"/>
    </source>
</evidence>
<dbReference type="AlphaFoldDB" id="U9UDA3"/>
<accession>U9UDA3</accession>
<dbReference type="VEuPathDB" id="FungiDB:RhiirFUN_016228"/>
<sequence length="50" mass="5602">MQNYRRIETFLVKEITGGSLFFKNESVALLCGSLLFKNESVALLCGSLLF</sequence>
<organism evidence="1">
    <name type="scientific">Rhizophagus irregularis (strain DAOM 181602 / DAOM 197198 / MUCL 43194)</name>
    <name type="common">Arbuscular mycorrhizal fungus</name>
    <name type="synonym">Glomus intraradices</name>
    <dbReference type="NCBI Taxonomy" id="747089"/>
    <lineage>
        <taxon>Eukaryota</taxon>
        <taxon>Fungi</taxon>
        <taxon>Fungi incertae sedis</taxon>
        <taxon>Mucoromycota</taxon>
        <taxon>Glomeromycotina</taxon>
        <taxon>Glomeromycetes</taxon>
        <taxon>Glomerales</taxon>
        <taxon>Glomeraceae</taxon>
        <taxon>Rhizophagus</taxon>
    </lineage>
</organism>
<name>U9UDA3_RHIID</name>
<protein>
    <submittedName>
        <fullName evidence="1">Uncharacterized protein</fullName>
    </submittedName>
</protein>